<accession>A0A819XKX3</accession>
<keyword evidence="3" id="KW-0862">Zinc</keyword>
<dbReference type="PROSITE" id="PS50089">
    <property type="entry name" value="ZF_RING_2"/>
    <property type="match status" value="1"/>
</dbReference>
<dbReference type="CDD" id="cd16500">
    <property type="entry name" value="RING-HC_CARP"/>
    <property type="match status" value="1"/>
</dbReference>
<reference evidence="7" key="1">
    <citation type="submission" date="2021-02" db="EMBL/GenBank/DDBJ databases">
        <authorList>
            <person name="Nowell W R."/>
        </authorList>
    </citation>
    <scope>NUCLEOTIDE SEQUENCE</scope>
</reference>
<evidence type="ECO:0000256" key="2">
    <source>
        <dbReference type="ARBA" id="ARBA00022771"/>
    </source>
</evidence>
<dbReference type="PANTHER" id="PTHR14879">
    <property type="entry name" value="CASPASE REGULATOR, RING FINGER DOMAIN-CONTAINING"/>
    <property type="match status" value="1"/>
</dbReference>
<name>A0A819XKX3_9BILA</name>
<evidence type="ECO:0000313" key="6">
    <source>
        <dbReference type="EMBL" id="CAF4112926.1"/>
    </source>
</evidence>
<dbReference type="Gene3D" id="3.30.40.10">
    <property type="entry name" value="Zinc/RING finger domain, C3HC4 (zinc finger)"/>
    <property type="match status" value="1"/>
</dbReference>
<dbReference type="GO" id="GO:0005886">
    <property type="term" value="C:plasma membrane"/>
    <property type="evidence" value="ECO:0007669"/>
    <property type="project" value="TreeGrafter"/>
</dbReference>
<evidence type="ECO:0000256" key="4">
    <source>
        <dbReference type="PROSITE-ProRule" id="PRU00175"/>
    </source>
</evidence>
<dbReference type="GO" id="GO:0008270">
    <property type="term" value="F:zinc ion binding"/>
    <property type="evidence" value="ECO:0007669"/>
    <property type="project" value="UniProtKB-KW"/>
</dbReference>
<dbReference type="FunFam" id="3.30.40.10:FF:000110">
    <property type="entry name" value="E3 ubiquitin-protein ligase RNF34 isoform X1"/>
    <property type="match status" value="1"/>
</dbReference>
<dbReference type="GO" id="GO:0005737">
    <property type="term" value="C:cytoplasm"/>
    <property type="evidence" value="ECO:0007669"/>
    <property type="project" value="TreeGrafter"/>
</dbReference>
<dbReference type="InterPro" id="IPR001841">
    <property type="entry name" value="Znf_RING"/>
</dbReference>
<comment type="caution">
    <text evidence="7">The sequence shown here is derived from an EMBL/GenBank/DDBJ whole genome shotgun (WGS) entry which is preliminary data.</text>
</comment>
<evidence type="ECO:0000259" key="5">
    <source>
        <dbReference type="PROSITE" id="PS50089"/>
    </source>
</evidence>
<proteinExistence type="predicted"/>
<protein>
    <recommendedName>
        <fullName evidence="5">RING-type domain-containing protein</fullName>
    </recommendedName>
</protein>
<dbReference type="Proteomes" id="UP000663866">
    <property type="component" value="Unassembled WGS sequence"/>
</dbReference>
<dbReference type="GO" id="GO:1902042">
    <property type="term" value="P:negative regulation of extrinsic apoptotic signaling pathway via death domain receptors"/>
    <property type="evidence" value="ECO:0007669"/>
    <property type="project" value="TreeGrafter"/>
</dbReference>
<dbReference type="Gene3D" id="1.10.720.30">
    <property type="entry name" value="SAP domain"/>
    <property type="match status" value="1"/>
</dbReference>
<dbReference type="EMBL" id="CAJOBG010005057">
    <property type="protein sequence ID" value="CAF4137633.1"/>
    <property type="molecule type" value="Genomic_DNA"/>
</dbReference>
<keyword evidence="1" id="KW-0479">Metal-binding</keyword>
<evidence type="ECO:0000256" key="3">
    <source>
        <dbReference type="ARBA" id="ARBA00022833"/>
    </source>
</evidence>
<dbReference type="InterPro" id="IPR055111">
    <property type="entry name" value="RNF34_RFFL_HeH"/>
</dbReference>
<sequence>MGRPTRSSDSCFIPFASPRICTICLVITNPRTTHDQLVLIRVKHLRAYVLHSKLASLNRLESCFEKQDLINLIQPKKNQSSNNNATTTTTTNVIHHQEIQQPRTNTNEQTSIPNVGSSVLTNDLQRQTIPGSVPQKPTYNRVTLDIVSSVESINDLTVRQLKDILTQNFVTITGCVEKQELINKVELLYRDKQRQCESKATNVSEPSDENLCKICLDANIDCVFLNCGHLCTCVRCGKQLSECPLCRSYIVRAVRVFKG</sequence>
<evidence type="ECO:0000256" key="1">
    <source>
        <dbReference type="ARBA" id="ARBA00022723"/>
    </source>
</evidence>
<dbReference type="InterPro" id="IPR051728">
    <property type="entry name" value="RING-FYVE_E3_ubiquitin-ligase"/>
</dbReference>
<dbReference type="PANTHER" id="PTHR14879:SF15">
    <property type="entry name" value="E3 UBIQUITIN-PROTEIN LIGASE RIFIFYLIN-LIKE PROTEIN"/>
    <property type="match status" value="1"/>
</dbReference>
<evidence type="ECO:0000313" key="8">
    <source>
        <dbReference type="Proteomes" id="UP000663866"/>
    </source>
</evidence>
<dbReference type="SUPFAM" id="SSF57850">
    <property type="entry name" value="RING/U-box"/>
    <property type="match status" value="1"/>
</dbReference>
<dbReference type="InterPro" id="IPR013083">
    <property type="entry name" value="Znf_RING/FYVE/PHD"/>
</dbReference>
<dbReference type="SUPFAM" id="SSF68906">
    <property type="entry name" value="SAP domain"/>
    <property type="match status" value="1"/>
</dbReference>
<dbReference type="Pfam" id="PF22968">
    <property type="entry name" value="RNF34L-like_3rd"/>
    <property type="match status" value="1"/>
</dbReference>
<dbReference type="Pfam" id="PF13920">
    <property type="entry name" value="zf-C3HC4_3"/>
    <property type="match status" value="1"/>
</dbReference>
<dbReference type="EMBL" id="CAJOBF010003866">
    <property type="protein sequence ID" value="CAF4112926.1"/>
    <property type="molecule type" value="Genomic_DNA"/>
</dbReference>
<dbReference type="GO" id="GO:0070936">
    <property type="term" value="P:protein K48-linked ubiquitination"/>
    <property type="evidence" value="ECO:0007669"/>
    <property type="project" value="TreeGrafter"/>
</dbReference>
<dbReference type="Gene3D" id="1.10.720.140">
    <property type="match status" value="1"/>
</dbReference>
<dbReference type="GO" id="GO:0061630">
    <property type="term" value="F:ubiquitin protein ligase activity"/>
    <property type="evidence" value="ECO:0007669"/>
    <property type="project" value="TreeGrafter"/>
</dbReference>
<dbReference type="AlphaFoldDB" id="A0A819XKX3"/>
<dbReference type="GO" id="GO:0043161">
    <property type="term" value="P:proteasome-mediated ubiquitin-dependent protein catabolic process"/>
    <property type="evidence" value="ECO:0007669"/>
    <property type="project" value="TreeGrafter"/>
</dbReference>
<keyword evidence="2 4" id="KW-0863">Zinc-finger</keyword>
<dbReference type="Proteomes" id="UP000663842">
    <property type="component" value="Unassembled WGS sequence"/>
</dbReference>
<evidence type="ECO:0000313" key="7">
    <source>
        <dbReference type="EMBL" id="CAF4137633.1"/>
    </source>
</evidence>
<dbReference type="FunFam" id="1.10.1170.10:FF:000002">
    <property type="entry name" value="Baculoviral IAP repeat containing 7"/>
    <property type="match status" value="1"/>
</dbReference>
<gene>
    <name evidence="7" type="ORF">OVN521_LOCUS22881</name>
    <name evidence="6" type="ORF">UXM345_LOCUS22941</name>
</gene>
<dbReference type="InterPro" id="IPR036361">
    <property type="entry name" value="SAP_dom_sf"/>
</dbReference>
<organism evidence="7 8">
    <name type="scientific">Rotaria magnacalcarata</name>
    <dbReference type="NCBI Taxonomy" id="392030"/>
    <lineage>
        <taxon>Eukaryota</taxon>
        <taxon>Metazoa</taxon>
        <taxon>Spiralia</taxon>
        <taxon>Gnathifera</taxon>
        <taxon>Rotifera</taxon>
        <taxon>Eurotatoria</taxon>
        <taxon>Bdelloidea</taxon>
        <taxon>Philodinida</taxon>
        <taxon>Philodinidae</taxon>
        <taxon>Rotaria</taxon>
    </lineage>
</organism>
<keyword evidence="8" id="KW-1185">Reference proteome</keyword>
<feature type="domain" description="RING-type" evidence="5">
    <location>
        <begin position="212"/>
        <end position="247"/>
    </location>
</feature>